<comment type="caution">
    <text evidence="1">The sequence shown here is derived from an EMBL/GenBank/DDBJ whole genome shotgun (WGS) entry which is preliminary data.</text>
</comment>
<organism evidence="1 2">
    <name type="scientific">Megasphaera cerevisiae DSM 20462</name>
    <dbReference type="NCBI Taxonomy" id="1122219"/>
    <lineage>
        <taxon>Bacteria</taxon>
        <taxon>Bacillati</taxon>
        <taxon>Bacillota</taxon>
        <taxon>Negativicutes</taxon>
        <taxon>Veillonellales</taxon>
        <taxon>Veillonellaceae</taxon>
        <taxon>Megasphaera</taxon>
    </lineage>
</organism>
<keyword evidence="2" id="KW-1185">Reference proteome</keyword>
<dbReference type="AlphaFoldDB" id="A0A0J6WV63"/>
<dbReference type="RefSeq" id="WP_048514703.1">
    <property type="nucleotide sequence ID" value="NZ_LEKT01000034.1"/>
</dbReference>
<sequence length="150" mass="16832">MQKDILAAVIALLQTTYPKPATHYYTDEITQGFKQPCFFVKLVKSGSPETKNFTSNMLSIILTFFADPASNKQLAYLDCEDTILKLFGKGIQVSTERYLHIKSISSERIGEDQDILQISIATEYLDGTGYAGNAGYDLMEKLHTNIKDTY</sequence>
<dbReference type="InterPro" id="IPR049254">
    <property type="entry name" value="Phage_tail_terminator"/>
</dbReference>
<dbReference type="OrthoDB" id="2063617at2"/>
<gene>
    <name evidence="1" type="ORF">AB840_10020</name>
</gene>
<accession>A0A0J6WV63</accession>
<reference evidence="1 2" key="1">
    <citation type="submission" date="2015-06" db="EMBL/GenBank/DDBJ databases">
        <title>Draft genome sequence of beer spoilage bacterium Megasphaera cerevisiae type strain 20462.</title>
        <authorList>
            <person name="Kutumbaka K."/>
            <person name="Pasmowitz J."/>
            <person name="Mategko J."/>
            <person name="Reyes D."/>
            <person name="Friedrich A."/>
            <person name="Han S."/>
            <person name="Martens-Habbena W."/>
            <person name="Neal-McKinney J."/>
            <person name="Janagama H.K."/>
            <person name="Nadala C."/>
            <person name="Samadpour M."/>
        </authorList>
    </citation>
    <scope>NUCLEOTIDE SEQUENCE [LARGE SCALE GENOMIC DNA]</scope>
    <source>
        <strain evidence="1 2">DSM 20462</strain>
    </source>
</reference>
<dbReference type="Pfam" id="PF20765">
    <property type="entry name" value="Phage_tail_terminator_8"/>
    <property type="match status" value="1"/>
</dbReference>
<protein>
    <recommendedName>
        <fullName evidence="3">Phage protein</fullName>
    </recommendedName>
</protein>
<name>A0A0J6WV63_9FIRM</name>
<dbReference type="Proteomes" id="UP000036503">
    <property type="component" value="Unassembled WGS sequence"/>
</dbReference>
<dbReference type="InParanoid" id="A0A0J6WV63"/>
<evidence type="ECO:0000313" key="2">
    <source>
        <dbReference type="Proteomes" id="UP000036503"/>
    </source>
</evidence>
<dbReference type="EMBL" id="LEKT01000034">
    <property type="protein sequence ID" value="KMO86068.1"/>
    <property type="molecule type" value="Genomic_DNA"/>
</dbReference>
<dbReference type="PATRIC" id="fig|1122219.3.peg.1836"/>
<evidence type="ECO:0008006" key="3">
    <source>
        <dbReference type="Google" id="ProtNLM"/>
    </source>
</evidence>
<proteinExistence type="predicted"/>
<evidence type="ECO:0000313" key="1">
    <source>
        <dbReference type="EMBL" id="KMO86068.1"/>
    </source>
</evidence>